<dbReference type="EMBL" id="AEVS01000070">
    <property type="protein sequence ID" value="EGA65590.1"/>
    <property type="molecule type" value="Genomic_DNA"/>
</dbReference>
<dbReference type="AlphaFoldDB" id="E8LUU4"/>
<gene>
    <name evidence="1" type="ORF">VIBR0546_07717</name>
</gene>
<organism evidence="1 2">
    <name type="scientific">Vibrio brasiliensis LMG 20546</name>
    <dbReference type="NCBI Taxonomy" id="945543"/>
    <lineage>
        <taxon>Bacteria</taxon>
        <taxon>Pseudomonadati</taxon>
        <taxon>Pseudomonadota</taxon>
        <taxon>Gammaproteobacteria</taxon>
        <taxon>Vibrionales</taxon>
        <taxon>Vibrionaceae</taxon>
        <taxon>Vibrio</taxon>
        <taxon>Vibrio oreintalis group</taxon>
    </lineage>
</organism>
<evidence type="ECO:0000313" key="2">
    <source>
        <dbReference type="Proteomes" id="UP000004371"/>
    </source>
</evidence>
<comment type="caution">
    <text evidence="1">The sequence shown here is derived from an EMBL/GenBank/DDBJ whole genome shotgun (WGS) entry which is preliminary data.</text>
</comment>
<name>E8LUU4_9VIBR</name>
<dbReference type="Proteomes" id="UP000004371">
    <property type="component" value="Unassembled WGS sequence"/>
</dbReference>
<evidence type="ECO:0000313" key="1">
    <source>
        <dbReference type="EMBL" id="EGA65590.1"/>
    </source>
</evidence>
<proteinExistence type="predicted"/>
<protein>
    <submittedName>
        <fullName evidence="1">Uncharacterized protein</fullName>
    </submittedName>
</protein>
<reference evidence="1 2" key="1">
    <citation type="journal article" date="2012" name="Int. J. Syst. Evol. Microbiol.">
        <title>Vibrio caribbeanicus sp. nov., isolated from the marine sponge Scleritoderma cyanea.</title>
        <authorList>
            <person name="Hoffmann M."/>
            <person name="Monday S.R."/>
            <person name="Allard M.W."/>
            <person name="Strain E.A."/>
            <person name="Whittaker P."/>
            <person name="Naum M."/>
            <person name="McCarthy P.J."/>
            <person name="Lopez J.V."/>
            <person name="Fischer M."/>
            <person name="Brown E.W."/>
        </authorList>
    </citation>
    <scope>NUCLEOTIDE SEQUENCE [LARGE SCALE GENOMIC DNA]</scope>
    <source>
        <strain evidence="1 2">LMG 20546</strain>
    </source>
</reference>
<sequence length="38" mass="4328">MKYLSVLLGQCIKTMLLEIKGMGAGYLFTKWSSNKNME</sequence>
<accession>E8LUU4</accession>
<keyword evidence="2" id="KW-1185">Reference proteome</keyword>